<reference evidence="1" key="2">
    <citation type="journal article" date="2020" name="Nat. Commun.">
        <title>Large-scale genome sequencing of mycorrhizal fungi provides insights into the early evolution of symbiotic traits.</title>
        <authorList>
            <person name="Miyauchi S."/>
            <person name="Kiss E."/>
            <person name="Kuo A."/>
            <person name="Drula E."/>
            <person name="Kohler A."/>
            <person name="Sanchez-Garcia M."/>
            <person name="Morin E."/>
            <person name="Andreopoulos B."/>
            <person name="Barry K.W."/>
            <person name="Bonito G."/>
            <person name="Buee M."/>
            <person name="Carver A."/>
            <person name="Chen C."/>
            <person name="Cichocki N."/>
            <person name="Clum A."/>
            <person name="Culley D."/>
            <person name="Crous P.W."/>
            <person name="Fauchery L."/>
            <person name="Girlanda M."/>
            <person name="Hayes R.D."/>
            <person name="Keri Z."/>
            <person name="LaButti K."/>
            <person name="Lipzen A."/>
            <person name="Lombard V."/>
            <person name="Magnuson J."/>
            <person name="Maillard F."/>
            <person name="Murat C."/>
            <person name="Nolan M."/>
            <person name="Ohm R.A."/>
            <person name="Pangilinan J."/>
            <person name="Pereira M.F."/>
            <person name="Perotto S."/>
            <person name="Peter M."/>
            <person name="Pfister S."/>
            <person name="Riley R."/>
            <person name="Sitrit Y."/>
            <person name="Stielow J.B."/>
            <person name="Szollosi G."/>
            <person name="Zifcakova L."/>
            <person name="Stursova M."/>
            <person name="Spatafora J.W."/>
            <person name="Tedersoo L."/>
            <person name="Vaario L.M."/>
            <person name="Yamada A."/>
            <person name="Yan M."/>
            <person name="Wang P."/>
            <person name="Xu J."/>
            <person name="Bruns T."/>
            <person name="Baldrian P."/>
            <person name="Vilgalys R."/>
            <person name="Dunand C."/>
            <person name="Henrissat B."/>
            <person name="Grigoriev I.V."/>
            <person name="Hibbett D."/>
            <person name="Nagy L.G."/>
            <person name="Martin F.M."/>
        </authorList>
    </citation>
    <scope>NUCLEOTIDE SEQUENCE</scope>
    <source>
        <strain evidence="1">Prilba</strain>
    </source>
</reference>
<evidence type="ECO:0000313" key="2">
    <source>
        <dbReference type="Proteomes" id="UP000759537"/>
    </source>
</evidence>
<dbReference type="EMBL" id="WHVB01000010">
    <property type="protein sequence ID" value="KAF8479064.1"/>
    <property type="molecule type" value="Genomic_DNA"/>
</dbReference>
<sequence>MLSSDVCGLTSGASPMSIGISNLILSHPSLRHAIAVKRYSLDRGGGGGCGMGIKIIVLDEGELSRDDAIGGDGGEEDMGVLCEVNAKIRHYSHQRTVLELNRKKDGCRRFHFVTVIGKFAQFGLNLLKMIMNALIVTLSVALQPIRILKKAVDVICNDDAGSLGWRPQMVIRDMVIKLGRIDEILPRGLVMLTITVGIDNNEETKFPAVIEETVETVVGVLVK</sequence>
<comment type="caution">
    <text evidence="1">The sequence shown here is derived from an EMBL/GenBank/DDBJ whole genome shotgun (WGS) entry which is preliminary data.</text>
</comment>
<dbReference type="AlphaFoldDB" id="A0A9P5MUJ8"/>
<evidence type="ECO:0000313" key="1">
    <source>
        <dbReference type="EMBL" id="KAF8479064.1"/>
    </source>
</evidence>
<name>A0A9P5MUJ8_9AGAM</name>
<gene>
    <name evidence="1" type="ORF">DFH94DRAFT_682617</name>
</gene>
<accession>A0A9P5MUJ8</accession>
<organism evidence="1 2">
    <name type="scientific">Russula ochroleuca</name>
    <dbReference type="NCBI Taxonomy" id="152965"/>
    <lineage>
        <taxon>Eukaryota</taxon>
        <taxon>Fungi</taxon>
        <taxon>Dikarya</taxon>
        <taxon>Basidiomycota</taxon>
        <taxon>Agaricomycotina</taxon>
        <taxon>Agaricomycetes</taxon>
        <taxon>Russulales</taxon>
        <taxon>Russulaceae</taxon>
        <taxon>Russula</taxon>
    </lineage>
</organism>
<dbReference type="Proteomes" id="UP000759537">
    <property type="component" value="Unassembled WGS sequence"/>
</dbReference>
<reference evidence="1" key="1">
    <citation type="submission" date="2019-10" db="EMBL/GenBank/DDBJ databases">
        <authorList>
            <consortium name="DOE Joint Genome Institute"/>
            <person name="Kuo A."/>
            <person name="Miyauchi S."/>
            <person name="Kiss E."/>
            <person name="Drula E."/>
            <person name="Kohler A."/>
            <person name="Sanchez-Garcia M."/>
            <person name="Andreopoulos B."/>
            <person name="Barry K.W."/>
            <person name="Bonito G."/>
            <person name="Buee M."/>
            <person name="Carver A."/>
            <person name="Chen C."/>
            <person name="Cichocki N."/>
            <person name="Clum A."/>
            <person name="Culley D."/>
            <person name="Crous P.W."/>
            <person name="Fauchery L."/>
            <person name="Girlanda M."/>
            <person name="Hayes R."/>
            <person name="Keri Z."/>
            <person name="LaButti K."/>
            <person name="Lipzen A."/>
            <person name="Lombard V."/>
            <person name="Magnuson J."/>
            <person name="Maillard F."/>
            <person name="Morin E."/>
            <person name="Murat C."/>
            <person name="Nolan M."/>
            <person name="Ohm R."/>
            <person name="Pangilinan J."/>
            <person name="Pereira M."/>
            <person name="Perotto S."/>
            <person name="Peter M."/>
            <person name="Riley R."/>
            <person name="Sitrit Y."/>
            <person name="Stielow B."/>
            <person name="Szollosi G."/>
            <person name="Zifcakova L."/>
            <person name="Stursova M."/>
            <person name="Spatafora J.W."/>
            <person name="Tedersoo L."/>
            <person name="Vaario L.-M."/>
            <person name="Yamada A."/>
            <person name="Yan M."/>
            <person name="Wang P."/>
            <person name="Xu J."/>
            <person name="Bruns T."/>
            <person name="Baldrian P."/>
            <person name="Vilgalys R."/>
            <person name="Henrissat B."/>
            <person name="Grigoriev I.V."/>
            <person name="Hibbett D."/>
            <person name="Nagy L.G."/>
            <person name="Martin F.M."/>
        </authorList>
    </citation>
    <scope>NUCLEOTIDE SEQUENCE</scope>
    <source>
        <strain evidence="1">Prilba</strain>
    </source>
</reference>
<keyword evidence="2" id="KW-1185">Reference proteome</keyword>
<protein>
    <submittedName>
        <fullName evidence="1">Uncharacterized protein</fullName>
    </submittedName>
</protein>
<proteinExistence type="predicted"/>